<feature type="compositionally biased region" description="Gly residues" evidence="2">
    <location>
        <begin position="9"/>
        <end position="22"/>
    </location>
</feature>
<evidence type="ECO:0000259" key="3">
    <source>
        <dbReference type="Pfam" id="PF05029"/>
    </source>
</evidence>
<dbReference type="GO" id="GO:0031298">
    <property type="term" value="C:replication fork protection complex"/>
    <property type="evidence" value="ECO:0007669"/>
    <property type="project" value="TreeGrafter"/>
</dbReference>
<feature type="domain" description="Timeless C-terminal" evidence="3">
    <location>
        <begin position="661"/>
        <end position="717"/>
    </location>
</feature>
<name>A0AAN8P6H2_POLSC</name>
<dbReference type="Proteomes" id="UP001372834">
    <property type="component" value="Unassembled WGS sequence"/>
</dbReference>
<protein>
    <recommendedName>
        <fullName evidence="3">Timeless C-terminal domain-containing protein</fullName>
    </recommendedName>
</protein>
<dbReference type="InterPro" id="IPR007725">
    <property type="entry name" value="TIMELESS_C"/>
</dbReference>
<dbReference type="GO" id="GO:0000076">
    <property type="term" value="P:DNA replication checkpoint signaling"/>
    <property type="evidence" value="ECO:0007669"/>
    <property type="project" value="TreeGrafter"/>
</dbReference>
<evidence type="ECO:0000313" key="4">
    <source>
        <dbReference type="EMBL" id="KAK6622959.1"/>
    </source>
</evidence>
<dbReference type="GO" id="GO:0003677">
    <property type="term" value="F:DNA binding"/>
    <property type="evidence" value="ECO:0007669"/>
    <property type="project" value="TreeGrafter"/>
</dbReference>
<dbReference type="Pfam" id="PF05029">
    <property type="entry name" value="TIMELESS_C"/>
    <property type="match status" value="1"/>
</dbReference>
<dbReference type="InterPro" id="IPR044998">
    <property type="entry name" value="Timeless"/>
</dbReference>
<dbReference type="GO" id="GO:0006281">
    <property type="term" value="P:DNA repair"/>
    <property type="evidence" value="ECO:0007669"/>
    <property type="project" value="TreeGrafter"/>
</dbReference>
<proteinExistence type="inferred from homology"/>
<sequence length="840" mass="95415">MSVFVFEEAGGGGGGGGSGGGCTNNNERKTNSQGATRKNKNSSKRSTDVDSGAASICSSEVSISSKTSSVHNQMNSSSRGKSSPAGQQQHNTECFSPEMSDCGYATQAENPELVSTSSNEEEVPQAKRLVPVHQKPHIQKTRYLNKQTSPQEKKELRRKKLIKRSKTTIVNIKAMAHHSPTNEDITQILKEFTVDFLLKAYGPLVQVLYTQLLLPTNIIRIDTSHFFWLVTYFLKFAAQLELDLEHVREVLTYDILSYLTYEGVNICESLEIESRQENTDLKPFLRRQHLVVTAIKEFIQATETYGKMPHLSSEDKEFLKNLQIQISSTDDLKCLFVLLLRQYNPNVHNKQYLQDLIVTNHMLLFFLESSSKLFNKKFGFSLIAHLKQFATIDIMRQYGILLDDFESNGEYVNDCVFTMMHHIGGDMNQVASLFQPSILKTFTQIWERDFQICDDWSDLIEYVIHRFISLSCHCPIAGTGGSGLSPGEKVSWTKEEYENLPWYFTKGPGAQAVAMSTDLQLYDPGRAKITNSSDFFDGDEDIEDEMVVEGASDEINYLRGEGAQLSWLQRLLIEVCYVKLVSDVNCKINYDPISKPLEPIPHYYSLQNYVRVTSRFLQDKERKRKAIYRPTSQLNNRDVLRHLFGSLMQETFTNVGLNWQREDLNQSIPIVSWNAEQADVLLLQPFQMLLHKLGFHLPADTGKVFARIPSFWTVDVLFSVAQKLGPIVSSELKFEAKYLTEKIGDYKKQEKGQNSNQNENHQYALPKAKSHSCIIKYNPFKQDEPETKQMSYLPASKSKDVDMVDSDMASVCSICETNRDSVASDLTRMCISDEEQVIST</sequence>
<dbReference type="PANTHER" id="PTHR22940">
    <property type="entry name" value="TIMEOUT/TIMELESS-2"/>
    <property type="match status" value="1"/>
</dbReference>
<organism evidence="4 5">
    <name type="scientific">Polyplax serrata</name>
    <name type="common">Common mouse louse</name>
    <dbReference type="NCBI Taxonomy" id="468196"/>
    <lineage>
        <taxon>Eukaryota</taxon>
        <taxon>Metazoa</taxon>
        <taxon>Ecdysozoa</taxon>
        <taxon>Arthropoda</taxon>
        <taxon>Hexapoda</taxon>
        <taxon>Insecta</taxon>
        <taxon>Pterygota</taxon>
        <taxon>Neoptera</taxon>
        <taxon>Paraneoptera</taxon>
        <taxon>Psocodea</taxon>
        <taxon>Troctomorpha</taxon>
        <taxon>Phthiraptera</taxon>
        <taxon>Anoplura</taxon>
        <taxon>Polyplacidae</taxon>
        <taxon>Polyplax</taxon>
    </lineage>
</organism>
<feature type="compositionally biased region" description="Polar residues" evidence="2">
    <location>
        <begin position="70"/>
        <end position="94"/>
    </location>
</feature>
<dbReference type="GO" id="GO:0009649">
    <property type="term" value="P:entrainment of circadian clock"/>
    <property type="evidence" value="ECO:0007669"/>
    <property type="project" value="TreeGrafter"/>
</dbReference>
<dbReference type="PANTHER" id="PTHR22940:SF5">
    <property type="entry name" value="PROTEIN TIMELESS"/>
    <property type="match status" value="1"/>
</dbReference>
<comment type="caution">
    <text evidence="4">The sequence shown here is derived from an EMBL/GenBank/DDBJ whole genome shotgun (WGS) entry which is preliminary data.</text>
</comment>
<dbReference type="GO" id="GO:0043111">
    <property type="term" value="P:replication fork arrest"/>
    <property type="evidence" value="ECO:0007669"/>
    <property type="project" value="TreeGrafter"/>
</dbReference>
<dbReference type="EMBL" id="JAWJWE010000038">
    <property type="protein sequence ID" value="KAK6622959.1"/>
    <property type="molecule type" value="Genomic_DNA"/>
</dbReference>
<gene>
    <name evidence="4" type="ORF">RUM43_008811</name>
</gene>
<evidence type="ECO:0000256" key="2">
    <source>
        <dbReference type="SAM" id="MobiDB-lite"/>
    </source>
</evidence>
<accession>A0AAN8P6H2</accession>
<evidence type="ECO:0000256" key="1">
    <source>
        <dbReference type="ARBA" id="ARBA00008174"/>
    </source>
</evidence>
<dbReference type="AlphaFoldDB" id="A0AAN8P6H2"/>
<feature type="region of interest" description="Disordered" evidence="2">
    <location>
        <begin position="1"/>
        <end position="102"/>
    </location>
</feature>
<feature type="compositionally biased region" description="Low complexity" evidence="2">
    <location>
        <begin position="55"/>
        <end position="69"/>
    </location>
</feature>
<comment type="similarity">
    <text evidence="1">Belongs to the timeless family.</text>
</comment>
<evidence type="ECO:0000313" key="5">
    <source>
        <dbReference type="Proteomes" id="UP001372834"/>
    </source>
</evidence>
<reference evidence="4 5" key="1">
    <citation type="submission" date="2023-10" db="EMBL/GenBank/DDBJ databases">
        <title>Genomes of two closely related lineages of the louse Polyplax serrata with different host specificities.</title>
        <authorList>
            <person name="Martinu J."/>
            <person name="Tarabai H."/>
            <person name="Stefka J."/>
            <person name="Hypsa V."/>
        </authorList>
    </citation>
    <scope>NUCLEOTIDE SEQUENCE [LARGE SCALE GENOMIC DNA]</scope>
    <source>
        <strain evidence="4">HR10_N</strain>
    </source>
</reference>